<name>A0A0J0XSR2_9TREE</name>
<dbReference type="AlphaFoldDB" id="A0A0J0XSR2"/>
<gene>
    <name evidence="1" type="ORF">CC85DRAFT_283931</name>
</gene>
<proteinExistence type="predicted"/>
<organism evidence="1 2">
    <name type="scientific">Cutaneotrichosporon oleaginosum</name>
    <dbReference type="NCBI Taxonomy" id="879819"/>
    <lineage>
        <taxon>Eukaryota</taxon>
        <taxon>Fungi</taxon>
        <taxon>Dikarya</taxon>
        <taxon>Basidiomycota</taxon>
        <taxon>Agaricomycotina</taxon>
        <taxon>Tremellomycetes</taxon>
        <taxon>Trichosporonales</taxon>
        <taxon>Trichosporonaceae</taxon>
        <taxon>Cutaneotrichosporon</taxon>
    </lineage>
</organism>
<protein>
    <submittedName>
        <fullName evidence="1">Uncharacterized protein</fullName>
    </submittedName>
</protein>
<keyword evidence="2" id="KW-1185">Reference proteome</keyword>
<sequence length="115" mass="12600">MRYVVHSAAGREIDICLAIWLSALSIVYVECIGWVHAISGREPATSTGFSARSTSRINPAIAPSLYRPGRAGHWSSSHCVLYNHKLLYRDCVPKAPSTALEQFRLSKPISSDNAS</sequence>
<dbReference type="EMBL" id="KQ087189">
    <property type="protein sequence ID" value="KLT44141.1"/>
    <property type="molecule type" value="Genomic_DNA"/>
</dbReference>
<dbReference type="GeneID" id="28983155"/>
<dbReference type="Proteomes" id="UP000053611">
    <property type="component" value="Unassembled WGS sequence"/>
</dbReference>
<evidence type="ECO:0000313" key="2">
    <source>
        <dbReference type="Proteomes" id="UP000053611"/>
    </source>
</evidence>
<accession>A0A0J0XSR2</accession>
<dbReference type="RefSeq" id="XP_018280632.1">
    <property type="nucleotide sequence ID" value="XM_018422552.1"/>
</dbReference>
<evidence type="ECO:0000313" key="1">
    <source>
        <dbReference type="EMBL" id="KLT44141.1"/>
    </source>
</evidence>
<reference evidence="1 2" key="1">
    <citation type="submission" date="2015-03" db="EMBL/GenBank/DDBJ databases">
        <title>Genomics and transcriptomics of the oil-accumulating basidiomycete yeast T. oleaginosus allow insights into substrate utilization and the diverse evolutionary trajectories of mating systems in fungi.</title>
        <authorList>
            <consortium name="DOE Joint Genome Institute"/>
            <person name="Kourist R."/>
            <person name="Kracht O."/>
            <person name="Bracharz F."/>
            <person name="Lipzen A."/>
            <person name="Nolan M."/>
            <person name="Ohm R."/>
            <person name="Grigoriev I."/>
            <person name="Sun S."/>
            <person name="Heitman J."/>
            <person name="Bruck T."/>
            <person name="Nowrousian M."/>
        </authorList>
    </citation>
    <scope>NUCLEOTIDE SEQUENCE [LARGE SCALE GENOMIC DNA]</scope>
    <source>
        <strain evidence="1 2">IBC0246</strain>
    </source>
</reference>